<feature type="transmembrane region" description="Helical" evidence="1">
    <location>
        <begin position="41"/>
        <end position="66"/>
    </location>
</feature>
<keyword evidence="4" id="KW-1185">Reference proteome</keyword>
<feature type="transmembrane region" description="Helical" evidence="1">
    <location>
        <begin position="12"/>
        <end position="29"/>
    </location>
</feature>
<dbReference type="EMBL" id="CP071709">
    <property type="protein sequence ID" value="QVY63709.1"/>
    <property type="molecule type" value="Genomic_DNA"/>
</dbReference>
<evidence type="ECO:0000259" key="2">
    <source>
        <dbReference type="Pfam" id="PF02517"/>
    </source>
</evidence>
<evidence type="ECO:0000313" key="4">
    <source>
        <dbReference type="Proteomes" id="UP000679247"/>
    </source>
</evidence>
<organism evidence="3 4">
    <name type="scientific">Cytobacillus gottheilii</name>
    <dbReference type="NCBI Taxonomy" id="859144"/>
    <lineage>
        <taxon>Bacteria</taxon>
        <taxon>Bacillati</taxon>
        <taxon>Bacillota</taxon>
        <taxon>Bacilli</taxon>
        <taxon>Bacillales</taxon>
        <taxon>Bacillaceae</taxon>
        <taxon>Cytobacillus</taxon>
    </lineage>
</organism>
<feature type="transmembrane region" description="Helical" evidence="1">
    <location>
        <begin position="86"/>
        <end position="103"/>
    </location>
</feature>
<evidence type="ECO:0000313" key="3">
    <source>
        <dbReference type="EMBL" id="QVY63709.1"/>
    </source>
</evidence>
<proteinExistence type="predicted"/>
<dbReference type="Pfam" id="PF02517">
    <property type="entry name" value="Rce1-like"/>
    <property type="match status" value="1"/>
</dbReference>
<feature type="transmembrane region" description="Helical" evidence="1">
    <location>
        <begin position="115"/>
        <end position="133"/>
    </location>
</feature>
<protein>
    <submittedName>
        <fullName evidence="3">CPBP family intramembrane metalloprotease</fullName>
    </submittedName>
</protein>
<keyword evidence="1" id="KW-0472">Membrane</keyword>
<gene>
    <name evidence="3" type="ORF">J1899_08600</name>
</gene>
<sequence>MYFTFSDRGVFWYIFSATMLFLISYAILNEDVEDEEPFWTYLFYGILSGILLFAVFWTGFHLMQLIGLPIEKSAARLYRDFSPANLWHYIIMLLIIVPGEELFWRGFVQKRLMRFAGVFPSILIASLLYASVSLYSGEIILPLAALIGGLFWGILYVWKRSIPMLIVSHLIFDVFLFLLFPLV</sequence>
<evidence type="ECO:0000256" key="1">
    <source>
        <dbReference type="SAM" id="Phobius"/>
    </source>
</evidence>
<keyword evidence="3" id="KW-0645">Protease</keyword>
<keyword evidence="1" id="KW-1133">Transmembrane helix</keyword>
<feature type="domain" description="CAAX prenyl protease 2/Lysostaphin resistance protein A-like" evidence="2">
    <location>
        <begin position="85"/>
        <end position="175"/>
    </location>
</feature>
<name>A0ABX8FI64_9BACI</name>
<dbReference type="Proteomes" id="UP000679247">
    <property type="component" value="Chromosome"/>
</dbReference>
<accession>A0ABX8FI64</accession>
<dbReference type="GO" id="GO:0008237">
    <property type="term" value="F:metallopeptidase activity"/>
    <property type="evidence" value="ECO:0007669"/>
    <property type="project" value="UniProtKB-KW"/>
</dbReference>
<keyword evidence="1" id="KW-0812">Transmembrane</keyword>
<reference evidence="3 4" key="1">
    <citation type="submission" date="2021-03" db="EMBL/GenBank/DDBJ databases">
        <title>The first data on the complete genome of the tetrodotoxin-producing bacterium.</title>
        <authorList>
            <person name="Melnikova D.I."/>
            <person name="Nijland R."/>
            <person name="Magarlamov T.Y."/>
        </authorList>
    </citation>
    <scope>NUCLEOTIDE SEQUENCE [LARGE SCALE GENOMIC DNA]</scope>
    <source>
        <strain evidence="3 4">1839</strain>
    </source>
</reference>
<keyword evidence="3" id="KW-0482">Metalloprotease</keyword>
<keyword evidence="3" id="KW-0378">Hydrolase</keyword>
<dbReference type="InterPro" id="IPR003675">
    <property type="entry name" value="Rce1/LyrA-like_dom"/>
</dbReference>
<feature type="transmembrane region" description="Helical" evidence="1">
    <location>
        <begin position="165"/>
        <end position="182"/>
    </location>
</feature>
<feature type="transmembrane region" description="Helical" evidence="1">
    <location>
        <begin position="139"/>
        <end position="158"/>
    </location>
</feature>